<reference evidence="2" key="1">
    <citation type="submission" date="2022-05" db="EMBL/GenBank/DDBJ databases">
        <title>Clostridium autoethanogenum isopropanol production via native plasmid pCA replicon.</title>
        <authorList>
            <person name="Brown S."/>
            <person name="Nagaraju S."/>
        </authorList>
    </citation>
    <scope>NUCLEOTIDE SEQUENCE</scope>
    <source>
        <strain evidence="2">DSM 10061</strain>
        <plasmid evidence="2">pCA</plasmid>
    </source>
</reference>
<gene>
    <name evidence="2" type="ORF">CAETHG_05105</name>
</gene>
<keyword evidence="1" id="KW-1133">Transmembrane helix</keyword>
<name>A0ABY4TPQ2_9CLOT</name>
<keyword evidence="2" id="KW-0614">Plasmid</keyword>
<dbReference type="Proteomes" id="UP000017590">
    <property type="component" value="Plasmid pCA"/>
</dbReference>
<keyword evidence="1" id="KW-0812">Transmembrane</keyword>
<keyword evidence="1" id="KW-0472">Membrane</keyword>
<sequence>MGNLLNQYLTSCAQSVLSGSFDLAKKLIFTPQGLPSFANTLYNIFLGIGATLMTVIVGAKLVNLMFDISNNCADYSVGELITRTIKSSAMIVICPFLIKIVVGEIAFPLGNWIFSQMSANASTLLDGYVKSSGISSISTGFFLFLIVGFVAASCFCFFLKMCVYQVDLIFLQIYSVPVSISMISDNFNYMDTWWRELISQVVTIITQLICMLGITWALSNKFTWYNFMILFGCCINLIKGPSFLRDMWYSTGSGRNAMHMGSKIATRVMMIKNLGGRSYLQD</sequence>
<accession>A0ABY4TPQ2</accession>
<feature type="transmembrane region" description="Helical" evidence="1">
    <location>
        <begin position="134"/>
        <end position="159"/>
    </location>
</feature>
<proteinExistence type="predicted"/>
<dbReference type="RefSeq" id="WP_029170239.1">
    <property type="nucleotide sequence ID" value="NZ_ASZX01000070.1"/>
</dbReference>
<dbReference type="EMBL" id="CP097624">
    <property type="protein sequence ID" value="URS74514.1"/>
    <property type="molecule type" value="Genomic_DNA"/>
</dbReference>
<feature type="transmembrane region" description="Helical" evidence="1">
    <location>
        <begin position="44"/>
        <end position="66"/>
    </location>
</feature>
<feature type="transmembrane region" description="Helical" evidence="1">
    <location>
        <begin position="87"/>
        <end position="114"/>
    </location>
</feature>
<evidence type="ECO:0000313" key="2">
    <source>
        <dbReference type="EMBL" id="URS74514.1"/>
    </source>
</evidence>
<dbReference type="InterPro" id="IPR046084">
    <property type="entry name" value="TrbL_4"/>
</dbReference>
<protein>
    <recommendedName>
        <fullName evidence="4">TrbL/VirB6 plasmid conjugal transfer protein</fullName>
    </recommendedName>
</protein>
<evidence type="ECO:0000256" key="1">
    <source>
        <dbReference type="SAM" id="Phobius"/>
    </source>
</evidence>
<organism evidence="2 3">
    <name type="scientific">Clostridium autoethanogenum DSM 10061</name>
    <dbReference type="NCBI Taxonomy" id="1341692"/>
    <lineage>
        <taxon>Bacteria</taxon>
        <taxon>Bacillati</taxon>
        <taxon>Bacillota</taxon>
        <taxon>Clostridia</taxon>
        <taxon>Eubacteriales</taxon>
        <taxon>Clostridiaceae</taxon>
        <taxon>Clostridium</taxon>
    </lineage>
</organism>
<feature type="transmembrane region" description="Helical" evidence="1">
    <location>
        <begin position="197"/>
        <end position="216"/>
    </location>
</feature>
<dbReference type="Pfam" id="PF19597">
    <property type="entry name" value="TrbL_4"/>
    <property type="match status" value="1"/>
</dbReference>
<geneLocation type="plasmid" evidence="2 3">
    <name>pCA</name>
</geneLocation>
<keyword evidence="3" id="KW-1185">Reference proteome</keyword>
<evidence type="ECO:0008006" key="4">
    <source>
        <dbReference type="Google" id="ProtNLM"/>
    </source>
</evidence>
<feature type="transmembrane region" description="Helical" evidence="1">
    <location>
        <begin position="222"/>
        <end position="238"/>
    </location>
</feature>
<evidence type="ECO:0000313" key="3">
    <source>
        <dbReference type="Proteomes" id="UP000017590"/>
    </source>
</evidence>